<evidence type="ECO:0000259" key="1">
    <source>
        <dbReference type="Pfam" id="PF14749"/>
    </source>
</evidence>
<dbReference type="GO" id="GO:0071949">
    <property type="term" value="F:FAD binding"/>
    <property type="evidence" value="ECO:0007669"/>
    <property type="project" value="InterPro"/>
</dbReference>
<dbReference type="AlphaFoldDB" id="A0A8T1VSA9"/>
<evidence type="ECO:0000313" key="2">
    <source>
        <dbReference type="EMBL" id="KAG7384302.1"/>
    </source>
</evidence>
<dbReference type="GO" id="GO:0005504">
    <property type="term" value="F:fatty acid binding"/>
    <property type="evidence" value="ECO:0007669"/>
    <property type="project" value="TreeGrafter"/>
</dbReference>
<evidence type="ECO:0000313" key="3">
    <source>
        <dbReference type="Proteomes" id="UP000693981"/>
    </source>
</evidence>
<keyword evidence="3" id="KW-1185">Reference proteome</keyword>
<reference evidence="2" key="1">
    <citation type="submission" date="2021-02" db="EMBL/GenBank/DDBJ databases">
        <authorList>
            <person name="Palmer J.M."/>
        </authorList>
    </citation>
    <scope>NUCLEOTIDE SEQUENCE</scope>
    <source>
        <strain evidence="2">SCRP23</strain>
    </source>
</reference>
<feature type="non-terminal residue" evidence="2">
    <location>
        <position position="145"/>
    </location>
</feature>
<proteinExistence type="predicted"/>
<dbReference type="GO" id="GO:0003997">
    <property type="term" value="F:acyl-CoA oxidase activity"/>
    <property type="evidence" value="ECO:0007669"/>
    <property type="project" value="InterPro"/>
</dbReference>
<dbReference type="PANTHER" id="PTHR10909:SF250">
    <property type="entry name" value="PEROXISOMAL ACYL-COENZYME A OXIDASE 1"/>
    <property type="match status" value="1"/>
</dbReference>
<gene>
    <name evidence="2" type="ORF">PHYBOEH_009566</name>
</gene>
<accession>A0A8T1VSA9</accession>
<dbReference type="GO" id="GO:0033540">
    <property type="term" value="P:fatty acid beta-oxidation using acyl-CoA oxidase"/>
    <property type="evidence" value="ECO:0007669"/>
    <property type="project" value="TreeGrafter"/>
</dbReference>
<name>A0A8T1VSA9_9STRA</name>
<sequence>MELKDLAPLMLKKERVNGDIDPTVLTNVLRDGKAANDRRKELVKVIEQHPVLSDRDMMFRNHTERYTFGLKKAFHYAKLLEEGKYDDPEDQQTLYRALGEPLGFDVHRAMFIPTLENQGTDEQRAKWLPLAKSYKILGAYAQTEL</sequence>
<dbReference type="GO" id="GO:0005777">
    <property type="term" value="C:peroxisome"/>
    <property type="evidence" value="ECO:0007669"/>
    <property type="project" value="InterPro"/>
</dbReference>
<feature type="domain" description="Acyl-coenzyme A oxidase N-terminal" evidence="1">
    <location>
        <begin position="21"/>
        <end position="137"/>
    </location>
</feature>
<dbReference type="GO" id="GO:0055088">
    <property type="term" value="P:lipid homeostasis"/>
    <property type="evidence" value="ECO:0007669"/>
    <property type="project" value="TreeGrafter"/>
</dbReference>
<comment type="caution">
    <text evidence="2">The sequence shown here is derived from an EMBL/GenBank/DDBJ whole genome shotgun (WGS) entry which is preliminary data.</text>
</comment>
<dbReference type="OrthoDB" id="538336at2759"/>
<dbReference type="PANTHER" id="PTHR10909">
    <property type="entry name" value="ELECTRON TRANSPORT OXIDOREDUCTASE"/>
    <property type="match status" value="1"/>
</dbReference>
<dbReference type="Pfam" id="PF14749">
    <property type="entry name" value="Acyl-CoA_ox_N"/>
    <property type="match status" value="1"/>
</dbReference>
<dbReference type="InterPro" id="IPR012258">
    <property type="entry name" value="Acyl-CoA_oxidase"/>
</dbReference>
<organism evidence="2 3">
    <name type="scientific">Phytophthora boehmeriae</name>
    <dbReference type="NCBI Taxonomy" id="109152"/>
    <lineage>
        <taxon>Eukaryota</taxon>
        <taxon>Sar</taxon>
        <taxon>Stramenopiles</taxon>
        <taxon>Oomycota</taxon>
        <taxon>Peronosporomycetes</taxon>
        <taxon>Peronosporales</taxon>
        <taxon>Peronosporaceae</taxon>
        <taxon>Phytophthora</taxon>
    </lineage>
</organism>
<protein>
    <recommendedName>
        <fullName evidence="1">Acyl-coenzyme A oxidase N-terminal domain-containing protein</fullName>
    </recommendedName>
</protein>
<dbReference type="EMBL" id="JAGDFL010000605">
    <property type="protein sequence ID" value="KAG7384302.1"/>
    <property type="molecule type" value="Genomic_DNA"/>
</dbReference>
<dbReference type="Proteomes" id="UP000693981">
    <property type="component" value="Unassembled WGS sequence"/>
</dbReference>
<dbReference type="FunFam" id="1.10.540.10:FF:000006">
    <property type="entry name" value="Acyl-coenzyme A oxidase"/>
    <property type="match status" value="1"/>
</dbReference>
<dbReference type="InterPro" id="IPR029320">
    <property type="entry name" value="Acyl-CoA_ox_N"/>
</dbReference>